<dbReference type="OrthoDB" id="3267419at2759"/>
<reference evidence="1 2" key="1">
    <citation type="journal article" date="2019" name="Nat. Ecol. Evol.">
        <title>Megaphylogeny resolves global patterns of mushroom evolution.</title>
        <authorList>
            <person name="Varga T."/>
            <person name="Krizsan K."/>
            <person name="Foldi C."/>
            <person name="Dima B."/>
            <person name="Sanchez-Garcia M."/>
            <person name="Sanchez-Ramirez S."/>
            <person name="Szollosi G.J."/>
            <person name="Szarkandi J.G."/>
            <person name="Papp V."/>
            <person name="Albert L."/>
            <person name="Andreopoulos W."/>
            <person name="Angelini C."/>
            <person name="Antonin V."/>
            <person name="Barry K.W."/>
            <person name="Bougher N.L."/>
            <person name="Buchanan P."/>
            <person name="Buyck B."/>
            <person name="Bense V."/>
            <person name="Catcheside P."/>
            <person name="Chovatia M."/>
            <person name="Cooper J."/>
            <person name="Damon W."/>
            <person name="Desjardin D."/>
            <person name="Finy P."/>
            <person name="Geml J."/>
            <person name="Haridas S."/>
            <person name="Hughes K."/>
            <person name="Justo A."/>
            <person name="Karasinski D."/>
            <person name="Kautmanova I."/>
            <person name="Kiss B."/>
            <person name="Kocsube S."/>
            <person name="Kotiranta H."/>
            <person name="LaButti K.M."/>
            <person name="Lechner B.E."/>
            <person name="Liimatainen K."/>
            <person name="Lipzen A."/>
            <person name="Lukacs Z."/>
            <person name="Mihaltcheva S."/>
            <person name="Morgado L.N."/>
            <person name="Niskanen T."/>
            <person name="Noordeloos M.E."/>
            <person name="Ohm R.A."/>
            <person name="Ortiz-Santana B."/>
            <person name="Ovrebo C."/>
            <person name="Racz N."/>
            <person name="Riley R."/>
            <person name="Savchenko A."/>
            <person name="Shiryaev A."/>
            <person name="Soop K."/>
            <person name="Spirin V."/>
            <person name="Szebenyi C."/>
            <person name="Tomsovsky M."/>
            <person name="Tulloss R.E."/>
            <person name="Uehling J."/>
            <person name="Grigoriev I.V."/>
            <person name="Vagvolgyi C."/>
            <person name="Papp T."/>
            <person name="Martin F.M."/>
            <person name="Miettinen O."/>
            <person name="Hibbett D.S."/>
            <person name="Nagy L.G."/>
        </authorList>
    </citation>
    <scope>NUCLEOTIDE SEQUENCE [LARGE SCALE GENOMIC DNA]</scope>
    <source>
        <strain evidence="1 2">CBS 309.79</strain>
    </source>
</reference>
<dbReference type="Proteomes" id="UP000305067">
    <property type="component" value="Unassembled WGS sequence"/>
</dbReference>
<proteinExistence type="predicted"/>
<name>A0A5C3QIG8_9AGAR</name>
<dbReference type="PANTHER" id="PTHR31366:SF2">
    <property type="entry name" value="UPF0739 PROTEIN C1ORF74"/>
    <property type="match status" value="1"/>
</dbReference>
<gene>
    <name evidence="1" type="ORF">BDV98DRAFT_76870</name>
</gene>
<dbReference type="Pfam" id="PF14953">
    <property type="entry name" value="DUF4504"/>
    <property type="match status" value="1"/>
</dbReference>
<dbReference type="AlphaFoldDB" id="A0A5C3QIG8"/>
<dbReference type="EMBL" id="ML178825">
    <property type="protein sequence ID" value="TFL01307.1"/>
    <property type="molecule type" value="Genomic_DNA"/>
</dbReference>
<keyword evidence="2" id="KW-1185">Reference proteome</keyword>
<evidence type="ECO:0000313" key="1">
    <source>
        <dbReference type="EMBL" id="TFL01307.1"/>
    </source>
</evidence>
<sequence length="295" mass="32656">MTSTSTRQTISNTAAAIHKHLSEIPTLRKQASSRKRTFAQDLALVALGLRCSYLLDCFSITHPSSVFTALIQRLRQEEETGRLFDQVVHVFEPESDQSFFVQARLLKEKARGESEKDGTQLPAFVQLHRHDDPRIIDPPADVLRVLDRLDSILRDSPHASHPCSVSLPLYDVGTPQELSWTENSCQQIMVPLAAILLDYPFAYCLPEADGSSSSTLLSGVELHVFDCWITAPSSKSDDRSRIMQSSCPTALGIDCEVVKKDISSLLARRMGRLGGMQSYVANVGWKTVKLDSAGL</sequence>
<dbReference type="PANTHER" id="PTHR31366">
    <property type="entry name" value="UPF0739 PROTEIN C1ORF74"/>
    <property type="match status" value="1"/>
</dbReference>
<organism evidence="1 2">
    <name type="scientific">Pterulicium gracile</name>
    <dbReference type="NCBI Taxonomy" id="1884261"/>
    <lineage>
        <taxon>Eukaryota</taxon>
        <taxon>Fungi</taxon>
        <taxon>Dikarya</taxon>
        <taxon>Basidiomycota</taxon>
        <taxon>Agaricomycotina</taxon>
        <taxon>Agaricomycetes</taxon>
        <taxon>Agaricomycetidae</taxon>
        <taxon>Agaricales</taxon>
        <taxon>Pleurotineae</taxon>
        <taxon>Pterulaceae</taxon>
        <taxon>Pterulicium</taxon>
    </lineage>
</organism>
<dbReference type="InterPro" id="IPR027850">
    <property type="entry name" value="DUF4504"/>
</dbReference>
<protein>
    <submittedName>
        <fullName evidence="1">Uncharacterized protein</fullName>
    </submittedName>
</protein>
<evidence type="ECO:0000313" key="2">
    <source>
        <dbReference type="Proteomes" id="UP000305067"/>
    </source>
</evidence>
<accession>A0A5C3QIG8</accession>